<sequence length="131" mass="14921">MQEIKENIRQQLCGFYITYDLWLKNGANPGGIFSRNCGLCASLWDYLELTGADKEAALEQLHIDFRNAGLNEVLPFNENKEHYHEEREHNMCHMNPARVAWVRAQTGQAAPIAEVRGWNACRAAMLKGDKS</sequence>
<evidence type="ECO:0000313" key="2">
    <source>
        <dbReference type="Proteomes" id="UP000004710"/>
    </source>
</evidence>
<protein>
    <submittedName>
        <fullName evidence="1">Uncharacterized protein</fullName>
    </submittedName>
</protein>
<gene>
    <name evidence="1" type="ORF">ECIG_05631</name>
</gene>
<dbReference type="HOGENOM" id="CLU_140920_0_0_6"/>
<dbReference type="Proteomes" id="UP000004710">
    <property type="component" value="Unassembled WGS sequence"/>
</dbReference>
<proteinExistence type="predicted"/>
<name>F4T910_ECOLX</name>
<dbReference type="RefSeq" id="WP_001155961.1">
    <property type="nucleotide sequence ID" value="NZ_GL883962.1"/>
</dbReference>
<reference evidence="1 2" key="1">
    <citation type="submission" date="2010-01" db="EMBL/GenBank/DDBJ databases">
        <title>The Genome Sequence of Escherichia coli M605.</title>
        <authorList>
            <consortium name="The Broad Institute Genome Sequencing Platform"/>
            <consortium name="The Broad Institute Genome Sequencing Center for Infectious Disease"/>
            <person name="Feldgarden M."/>
            <person name="Gordon D.M."/>
            <person name="Johnson J.R."/>
            <person name="Johnston B.D."/>
            <person name="Young S."/>
            <person name="Zeng Q."/>
            <person name="Koehrsen M."/>
            <person name="Alvarado L."/>
            <person name="Berlin A.M."/>
            <person name="Borenstein D."/>
            <person name="Chapman S.B."/>
            <person name="Chen Z."/>
            <person name="Engels R."/>
            <person name="Freedman E."/>
            <person name="Gellesch M."/>
            <person name="Goldberg J."/>
            <person name="Griggs A."/>
            <person name="Gujja S."/>
            <person name="Heilman E.R."/>
            <person name="Heiman D.I."/>
            <person name="Hepburn T.A."/>
            <person name="Howarth C."/>
            <person name="Jen D."/>
            <person name="Larson L."/>
            <person name="Lewis B."/>
            <person name="Mehta T."/>
            <person name="Park D."/>
            <person name="Pearson M."/>
            <person name="Richards J."/>
            <person name="Roberts A."/>
            <person name="Saif S."/>
            <person name="Shea T.D."/>
            <person name="Shenoy N."/>
            <person name="Sisk P."/>
            <person name="Stolte C."/>
            <person name="Sykes S.N."/>
            <person name="Walk T."/>
            <person name="White J."/>
            <person name="Yandava C."/>
            <person name="Haas B."/>
            <person name="Henn M.R."/>
            <person name="Nusbaum C."/>
            <person name="Birren B."/>
        </authorList>
    </citation>
    <scope>NUCLEOTIDE SEQUENCE [LARGE SCALE GENOMIC DNA]</scope>
    <source>
        <strain evidence="1 2">M605</strain>
    </source>
</reference>
<dbReference type="EMBL" id="GL883962">
    <property type="protein sequence ID" value="EGI12626.1"/>
    <property type="molecule type" value="Genomic_DNA"/>
</dbReference>
<dbReference type="AlphaFoldDB" id="F4T910"/>
<accession>F4T910</accession>
<organism evidence="1 2">
    <name type="scientific">Escherichia coli M605</name>
    <dbReference type="NCBI Taxonomy" id="656417"/>
    <lineage>
        <taxon>Bacteria</taxon>
        <taxon>Pseudomonadati</taxon>
        <taxon>Pseudomonadota</taxon>
        <taxon>Gammaproteobacteria</taxon>
        <taxon>Enterobacterales</taxon>
        <taxon>Enterobacteriaceae</taxon>
        <taxon>Escherichia</taxon>
    </lineage>
</organism>
<evidence type="ECO:0000313" key="1">
    <source>
        <dbReference type="EMBL" id="EGI12626.1"/>
    </source>
</evidence>